<dbReference type="InterPro" id="IPR015797">
    <property type="entry name" value="NUDIX_hydrolase-like_dom_sf"/>
</dbReference>
<organism evidence="4 5">
    <name type="scientific">Micromonospora robiginosa</name>
    <dbReference type="NCBI Taxonomy" id="2749844"/>
    <lineage>
        <taxon>Bacteria</taxon>
        <taxon>Bacillati</taxon>
        <taxon>Actinomycetota</taxon>
        <taxon>Actinomycetes</taxon>
        <taxon>Micromonosporales</taxon>
        <taxon>Micromonosporaceae</taxon>
        <taxon>Micromonospora</taxon>
    </lineage>
</organism>
<protein>
    <submittedName>
        <fullName evidence="4">NUDIX hydrolase</fullName>
        <ecNumber evidence="4">3.6.-.-</ecNumber>
    </submittedName>
</protein>
<reference evidence="4 5" key="2">
    <citation type="journal article" date="2021" name="Mar. Drugs">
        <title>A New Micromonospora Strain with Antibiotic Activity Isolated from the Microbiome of a Mid-Atlantic Deep-Sea Sponge.</title>
        <authorList>
            <person name="Back C.R."/>
            <person name="Stennett H.L."/>
            <person name="Williams S.E."/>
            <person name="Wang L."/>
            <person name="Ojeda Gomez J."/>
            <person name="Abdulle O.M."/>
            <person name="Duffy T."/>
            <person name="Neal C."/>
            <person name="Mantell J."/>
            <person name="Jepson M.A."/>
            <person name="Hendry K.R."/>
            <person name="Powell D."/>
            <person name="Stach J.E.M."/>
            <person name="Essex-Lopresti A.E."/>
            <person name="Willis C.L."/>
            <person name="Curnow P."/>
            <person name="Race P.R."/>
        </authorList>
    </citation>
    <scope>NUCLEOTIDE SEQUENCE [LARGE SCALE GENOMIC DNA]</scope>
    <source>
        <strain evidence="4 5">28ISP2-46</strain>
    </source>
</reference>
<sequence length="186" mass="19914">MTNLRGNPCDNTSVGVLITDPAGRLLLLRRATAPVGMAPVAGHVDDHGTPADAARREVTEEVGLTVRTLDPVADGWRPNACRRRPGPRGTGHHWFVYRAAVTGAVRADPEAAHEVGWYTPDEVRDLADRTVAHARGHVGAERFAEAPGIEPVWLRFLHDLALVDTATADLAAVDALAAGRPPRPRA</sequence>
<proteinExistence type="predicted"/>
<dbReference type="PANTHER" id="PTHR43046:SF14">
    <property type="entry name" value="MUTT_NUDIX FAMILY PROTEIN"/>
    <property type="match status" value="1"/>
</dbReference>
<evidence type="ECO:0000313" key="5">
    <source>
        <dbReference type="Proteomes" id="UP000510844"/>
    </source>
</evidence>
<feature type="domain" description="Nudix hydrolase" evidence="3">
    <location>
        <begin position="9"/>
        <end position="145"/>
    </location>
</feature>
<dbReference type="RefSeq" id="WP_181569461.1">
    <property type="nucleotide sequence ID" value="NZ_CP059322.2"/>
</dbReference>
<gene>
    <name evidence="4" type="ORF">H1D33_27605</name>
</gene>
<keyword evidence="5" id="KW-1185">Reference proteome</keyword>
<dbReference type="EMBL" id="CP059322">
    <property type="protein sequence ID" value="QLQ36958.1"/>
    <property type="molecule type" value="Genomic_DNA"/>
</dbReference>
<dbReference type="EC" id="3.6.-.-" evidence="4"/>
<dbReference type="Gene3D" id="3.90.79.10">
    <property type="entry name" value="Nucleoside Triphosphate Pyrophosphohydrolase"/>
    <property type="match status" value="1"/>
</dbReference>
<evidence type="ECO:0000259" key="3">
    <source>
        <dbReference type="PROSITE" id="PS51462"/>
    </source>
</evidence>
<reference evidence="5" key="1">
    <citation type="submission" date="2020-07" db="EMBL/GenBank/DDBJ databases">
        <title>A new Micromonospora strain with potent antibiotic activity isolated from the microbiome of a mid-Atlantic deep-sea sponge.</title>
        <authorList>
            <person name="Back C.R."/>
            <person name="Stennett H.L."/>
            <person name="Williams S.E."/>
            <person name="Wang L."/>
            <person name="Ojeda Gomez J."/>
            <person name="Abdulle O.M."/>
            <person name="Duffy T."/>
            <person name="Hendry K.R."/>
            <person name="Powell D."/>
            <person name="Stach J.E."/>
            <person name="Essex-Lopresti A.E."/>
            <person name="Willis C.L."/>
            <person name="Curnow P."/>
            <person name="Race P.R."/>
        </authorList>
    </citation>
    <scope>NUCLEOTIDE SEQUENCE [LARGE SCALE GENOMIC DNA]</scope>
    <source>
        <strain evidence="5">28ISP2-46</strain>
    </source>
</reference>
<dbReference type="InterPro" id="IPR000086">
    <property type="entry name" value="NUDIX_hydrolase_dom"/>
</dbReference>
<evidence type="ECO:0000256" key="2">
    <source>
        <dbReference type="ARBA" id="ARBA00022801"/>
    </source>
</evidence>
<dbReference type="PANTHER" id="PTHR43046">
    <property type="entry name" value="GDP-MANNOSE MANNOSYL HYDROLASE"/>
    <property type="match status" value="1"/>
</dbReference>
<comment type="cofactor">
    <cofactor evidence="1">
        <name>Mg(2+)</name>
        <dbReference type="ChEBI" id="CHEBI:18420"/>
    </cofactor>
</comment>
<dbReference type="SUPFAM" id="SSF55811">
    <property type="entry name" value="Nudix"/>
    <property type="match status" value="1"/>
</dbReference>
<dbReference type="AlphaFoldDB" id="A0A7L6B4R8"/>
<dbReference type="Pfam" id="PF00293">
    <property type="entry name" value="NUDIX"/>
    <property type="match status" value="1"/>
</dbReference>
<accession>A0A7L6B4R8</accession>
<keyword evidence="2 4" id="KW-0378">Hydrolase</keyword>
<dbReference type="GO" id="GO:0016787">
    <property type="term" value="F:hydrolase activity"/>
    <property type="evidence" value="ECO:0007669"/>
    <property type="project" value="UniProtKB-KW"/>
</dbReference>
<name>A0A7L6B4R8_9ACTN</name>
<dbReference type="KEGG" id="mfeu:H1D33_27605"/>
<dbReference type="PROSITE" id="PS51462">
    <property type="entry name" value="NUDIX"/>
    <property type="match status" value="1"/>
</dbReference>
<evidence type="ECO:0000313" key="4">
    <source>
        <dbReference type="EMBL" id="QLQ36958.1"/>
    </source>
</evidence>
<dbReference type="CDD" id="cd02883">
    <property type="entry name" value="NUDIX_Hydrolase"/>
    <property type="match status" value="1"/>
</dbReference>
<dbReference type="Proteomes" id="UP000510844">
    <property type="component" value="Chromosome"/>
</dbReference>
<evidence type="ECO:0000256" key="1">
    <source>
        <dbReference type="ARBA" id="ARBA00001946"/>
    </source>
</evidence>